<feature type="compositionally biased region" description="Basic residues" evidence="10">
    <location>
        <begin position="470"/>
        <end position="490"/>
    </location>
</feature>
<dbReference type="Proteomes" id="UP000596742">
    <property type="component" value="Unassembled WGS sequence"/>
</dbReference>
<evidence type="ECO:0000256" key="5">
    <source>
        <dbReference type="ARBA" id="ARBA00023125"/>
    </source>
</evidence>
<sequence>MSFSFSHVYRAKKSLSYGCSPIYSPISILREWENCSKDDIKECDNATSEQTTQKQSQVASTLKWLTDNYERAEGVCLPRCVLYTHYLDFCKKVKFTPAGAATFGKLIRQKFPKLTTRRLGTRGQSKYHYYGIGIKETSIYYHSVYAGKGLTRFSGVKIKTEGSNRKYSLSSKTGTLLPEFPDASNLILEEGVERDKVQNFLLHFWQGMPEHLLDILKASMIADIIGLCDSILYKVMIDVLIPTTIQDLPESLAAELKMFVKKLPYWIEIALEDSPEHLLNKKIEVTKGFIQSIKRQISFIQLAQTTRGVLMNHDLANQMIEDIAEINFLEICCQAGFIEPHSTETFRESIQDFFDEFQNLLTKQAPIEGYTEWLDTIIDTCVLQAGKSSKLTFRDKAARFLLQWTVFSSLFMRDMTLHSATSFGSFHLIRLMFDEYVFLVMETQQQQSKDQVLQKNLKRIMKNAEEIKTQAKHRTPSSKLQHSPKNRKRKHSDEQYESTDEADIRGQDEHRHILPNNNNYMPMAGTAFSRPVPSSIRDPCSLSFAEESCRGNVTNPSLSLSPLKHYTPFNSASFDRPTYLSQYGLNSYNDIIGTGSSLTATRMQPYTDSHSQSFSHIPFSASMPQPPSAYWTSDSRPHTYHDHYTPYSYNKLTTPYETLNKGSFLRGAAYQDVLNRATLESHRPYYRSHHDYNQVNGHLSVNGYNSTFMDIAQPSPQYGRQESLFYQDDLYSGTIGTPFSTMTKPYLTATFR</sequence>
<dbReference type="GO" id="GO:0000978">
    <property type="term" value="F:RNA polymerase II cis-regulatory region sequence-specific DNA binding"/>
    <property type="evidence" value="ECO:0007669"/>
    <property type="project" value="TreeGrafter"/>
</dbReference>
<evidence type="ECO:0000256" key="8">
    <source>
        <dbReference type="ARBA" id="ARBA00072476"/>
    </source>
</evidence>
<dbReference type="Pfam" id="PF02257">
    <property type="entry name" value="RFX_DNA_binding"/>
    <property type="match status" value="1"/>
</dbReference>
<protein>
    <recommendedName>
        <fullName evidence="8">DNA-binding protein RFX6</fullName>
    </recommendedName>
    <alternativeName>
        <fullName evidence="9">Regulatory factor X 6</fullName>
    </alternativeName>
</protein>
<keyword evidence="2" id="KW-0217">Developmental protein</keyword>
<gene>
    <name evidence="12" type="ORF">MGAL_10B093330</name>
</gene>
<keyword evidence="7" id="KW-0539">Nucleus</keyword>
<dbReference type="FunFam" id="1.10.10.10:FF:000211">
    <property type="entry name" value="Regulatory factor X, 6"/>
    <property type="match status" value="1"/>
</dbReference>
<evidence type="ECO:0000256" key="1">
    <source>
        <dbReference type="ARBA" id="ARBA00004123"/>
    </source>
</evidence>
<dbReference type="InterPro" id="IPR039779">
    <property type="entry name" value="RFX-like"/>
</dbReference>
<dbReference type="EMBL" id="UYJE01004085">
    <property type="protein sequence ID" value="VDI24807.1"/>
    <property type="molecule type" value="Genomic_DNA"/>
</dbReference>
<feature type="domain" description="RFX-type winged-helix" evidence="11">
    <location>
        <begin position="61"/>
        <end position="136"/>
    </location>
</feature>
<feature type="compositionally biased region" description="Basic and acidic residues" evidence="10">
    <location>
        <begin position="502"/>
        <end position="512"/>
    </location>
</feature>
<dbReference type="OrthoDB" id="10056949at2759"/>
<dbReference type="PANTHER" id="PTHR12619:SF32">
    <property type="entry name" value="RFX-TYPE WINGED-HELIX DOMAIN-CONTAINING PROTEIN"/>
    <property type="match status" value="1"/>
</dbReference>
<dbReference type="GO" id="GO:0000981">
    <property type="term" value="F:DNA-binding transcription factor activity, RNA polymerase II-specific"/>
    <property type="evidence" value="ECO:0007669"/>
    <property type="project" value="TreeGrafter"/>
</dbReference>
<evidence type="ECO:0000259" key="11">
    <source>
        <dbReference type="PROSITE" id="PS51526"/>
    </source>
</evidence>
<organism evidence="12 13">
    <name type="scientific">Mytilus galloprovincialis</name>
    <name type="common">Mediterranean mussel</name>
    <dbReference type="NCBI Taxonomy" id="29158"/>
    <lineage>
        <taxon>Eukaryota</taxon>
        <taxon>Metazoa</taxon>
        <taxon>Spiralia</taxon>
        <taxon>Lophotrochozoa</taxon>
        <taxon>Mollusca</taxon>
        <taxon>Bivalvia</taxon>
        <taxon>Autobranchia</taxon>
        <taxon>Pteriomorphia</taxon>
        <taxon>Mytilida</taxon>
        <taxon>Mytiloidea</taxon>
        <taxon>Mytilidae</taxon>
        <taxon>Mytilinae</taxon>
        <taxon>Mytilus</taxon>
    </lineage>
</organism>
<feature type="region of interest" description="Disordered" evidence="10">
    <location>
        <begin position="467"/>
        <end position="518"/>
    </location>
</feature>
<keyword evidence="4" id="KW-0805">Transcription regulation</keyword>
<evidence type="ECO:0000256" key="10">
    <source>
        <dbReference type="SAM" id="MobiDB-lite"/>
    </source>
</evidence>
<comment type="caution">
    <text evidence="12">The sequence shown here is derived from an EMBL/GenBank/DDBJ whole genome shotgun (WGS) entry which is preliminary data.</text>
</comment>
<dbReference type="InterPro" id="IPR036388">
    <property type="entry name" value="WH-like_DNA-bd_sf"/>
</dbReference>
<dbReference type="SUPFAM" id="SSF46785">
    <property type="entry name" value="Winged helix' DNA-binding domain"/>
    <property type="match status" value="1"/>
</dbReference>
<dbReference type="AlphaFoldDB" id="A0A8B6DX12"/>
<evidence type="ECO:0000313" key="12">
    <source>
        <dbReference type="EMBL" id="VDI24807.1"/>
    </source>
</evidence>
<evidence type="ECO:0000256" key="9">
    <source>
        <dbReference type="ARBA" id="ARBA00077088"/>
    </source>
</evidence>
<keyword evidence="5" id="KW-0238">DNA-binding</keyword>
<evidence type="ECO:0000256" key="6">
    <source>
        <dbReference type="ARBA" id="ARBA00023163"/>
    </source>
</evidence>
<evidence type="ECO:0000256" key="2">
    <source>
        <dbReference type="ARBA" id="ARBA00022473"/>
    </source>
</evidence>
<dbReference type="PROSITE" id="PS51526">
    <property type="entry name" value="RFX_DBD"/>
    <property type="match status" value="1"/>
</dbReference>
<evidence type="ECO:0000313" key="13">
    <source>
        <dbReference type="Proteomes" id="UP000596742"/>
    </source>
</evidence>
<dbReference type="Gene3D" id="1.10.10.10">
    <property type="entry name" value="Winged helix-like DNA-binding domain superfamily/Winged helix DNA-binding domain"/>
    <property type="match status" value="1"/>
</dbReference>
<dbReference type="PANTHER" id="PTHR12619">
    <property type="entry name" value="RFX TRANSCRIPTION FACTOR FAMILY"/>
    <property type="match status" value="1"/>
</dbReference>
<evidence type="ECO:0000256" key="7">
    <source>
        <dbReference type="ARBA" id="ARBA00023242"/>
    </source>
</evidence>
<accession>A0A8B6DX12</accession>
<reference evidence="12" key="1">
    <citation type="submission" date="2018-11" db="EMBL/GenBank/DDBJ databases">
        <authorList>
            <person name="Alioto T."/>
            <person name="Alioto T."/>
        </authorList>
    </citation>
    <scope>NUCLEOTIDE SEQUENCE</scope>
</reference>
<comment type="subcellular location">
    <subcellularLocation>
        <location evidence="1">Nucleus</location>
    </subcellularLocation>
</comment>
<dbReference type="GO" id="GO:0005634">
    <property type="term" value="C:nucleus"/>
    <property type="evidence" value="ECO:0007669"/>
    <property type="project" value="UniProtKB-SubCell"/>
</dbReference>
<keyword evidence="6" id="KW-0804">Transcription</keyword>
<dbReference type="GO" id="GO:0030154">
    <property type="term" value="P:cell differentiation"/>
    <property type="evidence" value="ECO:0007669"/>
    <property type="project" value="UniProtKB-KW"/>
</dbReference>
<dbReference type="Pfam" id="PF25340">
    <property type="entry name" value="BCD_RFX"/>
    <property type="match status" value="1"/>
</dbReference>
<dbReference type="InterPro" id="IPR057321">
    <property type="entry name" value="RFX1-4/6/8-like_BCD"/>
</dbReference>
<dbReference type="InterPro" id="IPR036390">
    <property type="entry name" value="WH_DNA-bd_sf"/>
</dbReference>
<proteinExistence type="predicted"/>
<evidence type="ECO:0000256" key="4">
    <source>
        <dbReference type="ARBA" id="ARBA00023015"/>
    </source>
</evidence>
<keyword evidence="13" id="KW-1185">Reference proteome</keyword>
<keyword evidence="3" id="KW-0221">Differentiation</keyword>
<evidence type="ECO:0000256" key="3">
    <source>
        <dbReference type="ARBA" id="ARBA00022782"/>
    </source>
</evidence>
<dbReference type="InterPro" id="IPR003150">
    <property type="entry name" value="DNA-bd_RFX"/>
</dbReference>
<name>A0A8B6DX12_MYTGA</name>